<evidence type="ECO:0000259" key="1">
    <source>
        <dbReference type="Pfam" id="PF22308"/>
    </source>
</evidence>
<protein>
    <recommendedName>
        <fullName evidence="1">DUF6969 domain-containing protein</fullName>
    </recommendedName>
</protein>
<accession>A0AAW9DUI3</accession>
<dbReference type="AlphaFoldDB" id="A0AAW9DUI3"/>
<dbReference type="EMBL" id="JAWXYB010000018">
    <property type="protein sequence ID" value="MDX5932363.1"/>
    <property type="molecule type" value="Genomic_DNA"/>
</dbReference>
<dbReference type="Proteomes" id="UP001279553">
    <property type="component" value="Unassembled WGS sequence"/>
</dbReference>
<evidence type="ECO:0000313" key="2">
    <source>
        <dbReference type="EMBL" id="MDX5932363.1"/>
    </source>
</evidence>
<gene>
    <name evidence="2" type="ORF">SIL87_16525</name>
</gene>
<dbReference type="InterPro" id="IPR054242">
    <property type="entry name" value="DUF6969"/>
</dbReference>
<name>A0AAW9DUI3_ACIAO</name>
<evidence type="ECO:0000313" key="3">
    <source>
        <dbReference type="Proteomes" id="UP001279553"/>
    </source>
</evidence>
<organism evidence="2 3">
    <name type="scientific">Acidiphilium acidophilum</name>
    <name type="common">Thiobacillus acidophilus</name>
    <dbReference type="NCBI Taxonomy" id="76588"/>
    <lineage>
        <taxon>Bacteria</taxon>
        <taxon>Pseudomonadati</taxon>
        <taxon>Pseudomonadota</taxon>
        <taxon>Alphaproteobacteria</taxon>
        <taxon>Acetobacterales</taxon>
        <taxon>Acidocellaceae</taxon>
        <taxon>Acidiphilium</taxon>
    </lineage>
</organism>
<feature type="domain" description="DUF6969" evidence="1">
    <location>
        <begin position="12"/>
        <end position="201"/>
    </location>
</feature>
<keyword evidence="3" id="KW-1185">Reference proteome</keyword>
<reference evidence="2 3" key="1">
    <citation type="submission" date="2023-11" db="EMBL/GenBank/DDBJ databases">
        <title>MicrobeMod: A computational toolkit for identifying prokaryotic methylation and restriction-modification with nanopore sequencing.</title>
        <authorList>
            <person name="Crits-Christoph A."/>
            <person name="Kang S.C."/>
            <person name="Lee H."/>
            <person name="Ostrov N."/>
        </authorList>
    </citation>
    <scope>NUCLEOTIDE SEQUENCE [LARGE SCALE GENOMIC DNA]</scope>
    <source>
        <strain evidence="2 3">DSMZ 700</strain>
    </source>
</reference>
<proteinExistence type="predicted"/>
<dbReference type="RefSeq" id="WP_319615208.1">
    <property type="nucleotide sequence ID" value="NZ_JAWXYB010000018.1"/>
</dbReference>
<comment type="caution">
    <text evidence="2">The sequence shown here is derived from an EMBL/GenBank/DDBJ whole genome shotgun (WGS) entry which is preliminary data.</text>
</comment>
<sequence length="229" mass="24642">MEAARSPARQLAAAARLVTALRRLEDRGSNLAANFIRGRRFIAEAHYPAPDVFDSASGCQYYFHAHNAHSSNRINAGASEIGHIHVFARPNGAGMPPIHHLIAIALDPCGRPCGLFTTNRWVTGEDFLPAPAAISLARRLRLRGTAPASRVIDALLILYATEIAALLTARDARIAAAQAELGPHVEAFEHRDLEITSSLPIDLPARLADLRSLIPETGTDPAMVGTRTV</sequence>
<dbReference type="Pfam" id="PF22308">
    <property type="entry name" value="DUF6969"/>
    <property type="match status" value="1"/>
</dbReference>